<evidence type="ECO:0000313" key="2">
    <source>
        <dbReference type="EMBL" id="ORY43102.1"/>
    </source>
</evidence>
<protein>
    <submittedName>
        <fullName evidence="2">Uncharacterized protein</fullName>
    </submittedName>
</protein>
<keyword evidence="3" id="KW-1185">Reference proteome</keyword>
<name>A0A1Y2C7U3_9FUNG</name>
<feature type="region of interest" description="Disordered" evidence="1">
    <location>
        <begin position="235"/>
        <end position="257"/>
    </location>
</feature>
<reference evidence="2 3" key="1">
    <citation type="submission" date="2016-07" db="EMBL/GenBank/DDBJ databases">
        <title>Pervasive Adenine N6-methylation of Active Genes in Fungi.</title>
        <authorList>
            <consortium name="DOE Joint Genome Institute"/>
            <person name="Mondo S.J."/>
            <person name="Dannebaum R.O."/>
            <person name="Kuo R.C."/>
            <person name="Labutti K."/>
            <person name="Haridas S."/>
            <person name="Kuo A."/>
            <person name="Salamov A."/>
            <person name="Ahrendt S.R."/>
            <person name="Lipzen A."/>
            <person name="Sullivan W."/>
            <person name="Andreopoulos W.B."/>
            <person name="Clum A."/>
            <person name="Lindquist E."/>
            <person name="Daum C."/>
            <person name="Ramamoorthy G.K."/>
            <person name="Gryganskyi A."/>
            <person name="Culley D."/>
            <person name="Magnuson J.K."/>
            <person name="James T.Y."/>
            <person name="O'Malley M.A."/>
            <person name="Stajich J.E."/>
            <person name="Spatafora J.W."/>
            <person name="Visel A."/>
            <person name="Grigoriev I.V."/>
        </authorList>
    </citation>
    <scope>NUCLEOTIDE SEQUENCE [LARGE SCALE GENOMIC DNA]</scope>
    <source>
        <strain evidence="2 3">JEL800</strain>
    </source>
</reference>
<dbReference type="EMBL" id="MCGO01000026">
    <property type="protein sequence ID" value="ORY43102.1"/>
    <property type="molecule type" value="Genomic_DNA"/>
</dbReference>
<dbReference type="OrthoDB" id="2162600at2759"/>
<feature type="compositionally biased region" description="Low complexity" evidence="1">
    <location>
        <begin position="246"/>
        <end position="257"/>
    </location>
</feature>
<accession>A0A1Y2C7U3</accession>
<proteinExistence type="predicted"/>
<gene>
    <name evidence="2" type="ORF">BCR33DRAFT_271531</name>
</gene>
<sequence length="521" mass="57628">MASPEFRIRNDIPTDIQHLNSISAIRVYLWKYNATNEATIRWPKTFQAKALLYRVGNPLRTVAELKSPSGDFFWVDFNFDYVHITFIDKEGHEIQFEVNYDKLESFSVDHIGITLFLSVPLNLGSDVKVGPKGPFVVSLSWTAGIVAGGPNDIITIMNINNVPDNSPESSQNVKFSVGTFVTLHGETGPRGESNFNSNRIGGECAVADGDYTNARYSFDEETLVFDRSMSSSKHESRLLPHGYNHQPVSSSQSKHASQSYQVAENVLDQIDSIPPPKFSVPITEIEFDDGQNIPDLPPVITLANVSSRRPAVVVDKVQEKIPLPPTPKMPNLAKGRHSQVVEPTRAGPITVGQKPKPKTCEPEVDEIVDEPEVTVVQPPKKGKGRLTKKPSVDAVKEDAVIPVKGKRLSRGRKNKIVEEEEEFVEAPVVAKSAAMKTRRNSKAVAVEGKFAVLALDTDAESKLLPTKRVQVCCNLKPSLSFSVFVLGGPGYSNCSSEKRQSSWCQKAYKYRCLCGRSDDYR</sequence>
<evidence type="ECO:0000256" key="1">
    <source>
        <dbReference type="SAM" id="MobiDB-lite"/>
    </source>
</evidence>
<dbReference type="AlphaFoldDB" id="A0A1Y2C7U3"/>
<comment type="caution">
    <text evidence="2">The sequence shown here is derived from an EMBL/GenBank/DDBJ whole genome shotgun (WGS) entry which is preliminary data.</text>
</comment>
<dbReference type="Proteomes" id="UP000193642">
    <property type="component" value="Unassembled WGS sequence"/>
</dbReference>
<organism evidence="2 3">
    <name type="scientific">Rhizoclosmatium globosum</name>
    <dbReference type="NCBI Taxonomy" id="329046"/>
    <lineage>
        <taxon>Eukaryota</taxon>
        <taxon>Fungi</taxon>
        <taxon>Fungi incertae sedis</taxon>
        <taxon>Chytridiomycota</taxon>
        <taxon>Chytridiomycota incertae sedis</taxon>
        <taxon>Chytridiomycetes</taxon>
        <taxon>Chytridiales</taxon>
        <taxon>Chytriomycetaceae</taxon>
        <taxon>Rhizoclosmatium</taxon>
    </lineage>
</organism>
<evidence type="ECO:0000313" key="3">
    <source>
        <dbReference type="Proteomes" id="UP000193642"/>
    </source>
</evidence>